<dbReference type="FunFam" id="1.10.287.410:FF:000002">
    <property type="entry name" value="Carboxypeptidase"/>
    <property type="match status" value="1"/>
</dbReference>
<keyword evidence="5 7" id="KW-0378">Hydrolase</keyword>
<dbReference type="Gene3D" id="3.40.50.1820">
    <property type="entry name" value="alpha/beta hydrolase"/>
    <property type="match status" value="1"/>
</dbReference>
<keyword evidence="4" id="KW-0732">Signal</keyword>
<dbReference type="PANTHER" id="PTHR11802:SF113">
    <property type="entry name" value="SERINE CARBOXYPEPTIDASE CTSA-4.1"/>
    <property type="match status" value="1"/>
</dbReference>
<evidence type="ECO:0000256" key="7">
    <source>
        <dbReference type="RuleBase" id="RU361156"/>
    </source>
</evidence>
<dbReference type="Pfam" id="PF00450">
    <property type="entry name" value="Peptidase_S10"/>
    <property type="match status" value="1"/>
</dbReference>
<dbReference type="AlphaFoldDB" id="A0A6A3P079"/>
<dbReference type="EMBL" id="QXFU01000035">
    <property type="protein sequence ID" value="KAE9047090.1"/>
    <property type="molecule type" value="Genomic_DNA"/>
</dbReference>
<dbReference type="GO" id="GO:0004185">
    <property type="term" value="F:serine-type carboxypeptidase activity"/>
    <property type="evidence" value="ECO:0007669"/>
    <property type="project" value="UniProtKB-UniRule"/>
</dbReference>
<evidence type="ECO:0000313" key="10">
    <source>
        <dbReference type="Proteomes" id="UP000435112"/>
    </source>
</evidence>
<comment type="caution">
    <text evidence="9">The sequence shown here is derived from an EMBL/GenBank/DDBJ whole genome shotgun (WGS) entry which is preliminary data.</text>
</comment>
<dbReference type="PROSITE" id="PS00131">
    <property type="entry name" value="CARBOXYPEPT_SER_SER"/>
    <property type="match status" value="1"/>
</dbReference>
<dbReference type="GO" id="GO:0006508">
    <property type="term" value="P:proteolysis"/>
    <property type="evidence" value="ECO:0007669"/>
    <property type="project" value="UniProtKB-KW"/>
</dbReference>
<keyword evidence="2 7" id="KW-0121">Carboxypeptidase</keyword>
<keyword evidence="6" id="KW-0325">Glycoprotein</keyword>
<evidence type="ECO:0000256" key="3">
    <source>
        <dbReference type="ARBA" id="ARBA00022670"/>
    </source>
</evidence>
<proteinExistence type="inferred from homology"/>
<keyword evidence="8" id="KW-0472">Membrane</keyword>
<evidence type="ECO:0000256" key="4">
    <source>
        <dbReference type="ARBA" id="ARBA00022729"/>
    </source>
</evidence>
<evidence type="ECO:0000256" key="8">
    <source>
        <dbReference type="SAM" id="Phobius"/>
    </source>
</evidence>
<protein>
    <recommendedName>
        <fullName evidence="7">Carboxypeptidase</fullName>
        <ecNumber evidence="7">3.4.16.-</ecNumber>
    </recommendedName>
</protein>
<gene>
    <name evidence="9" type="ORF">PR002_g1224</name>
</gene>
<dbReference type="PANTHER" id="PTHR11802">
    <property type="entry name" value="SERINE PROTEASE FAMILY S10 SERINE CARBOXYPEPTIDASE"/>
    <property type="match status" value="1"/>
</dbReference>
<evidence type="ECO:0000256" key="2">
    <source>
        <dbReference type="ARBA" id="ARBA00022645"/>
    </source>
</evidence>
<evidence type="ECO:0000256" key="6">
    <source>
        <dbReference type="ARBA" id="ARBA00023180"/>
    </source>
</evidence>
<sequence length="490" mass="54951">MAQGESSPLVAQSVNANYRSYDRSRKAFVLKFALGGALLVFALWLIQDHGASTKTTEGSYVCGVANSTAGYVKLANKQDDHYFYWFYESRSDPKTDPLVLWLTGGPGSSSMFALFTENGPCTIQPDLSTKFNPYSWNSNANVIWLDQPTGVGFSFGSPADKDYNETNVGENIYWFLQGFLEQHPQYRGREFFVTGESYGGHYVPAAAHYIWSMNKGHKVEDEAPVINLQGFAIGNGLTNPVIQYAYYQDMNHNRYNITLLTEAQEQQMKTDSVECIRLTRECQLTPRAGPICKVAQQCWSDKLIGPFKSANRNNYDIRQPCNNSDPTATCDDTPTITAYLNSPAVRKYLNVDERVPAWHEDSIEVETTFTTDGDWSMPFHEFVADMVDDGLRVLIYAGDADLMCNWVGNRAWTLALDWRGKDGFNAATERAFIAHDPLLSDKGGDIDAGVVRSFDNFAFMRVYDAGHMVPMNQPAVSLDLINRFLANESF</sequence>
<dbReference type="Gene3D" id="1.10.287.410">
    <property type="match status" value="1"/>
</dbReference>
<dbReference type="Proteomes" id="UP000435112">
    <property type="component" value="Unassembled WGS sequence"/>
</dbReference>
<keyword evidence="3 7" id="KW-0645">Protease</keyword>
<evidence type="ECO:0000256" key="1">
    <source>
        <dbReference type="ARBA" id="ARBA00009431"/>
    </source>
</evidence>
<comment type="similarity">
    <text evidence="1 7">Belongs to the peptidase S10 family.</text>
</comment>
<dbReference type="OrthoDB" id="443318at2759"/>
<accession>A0A6A3P079</accession>
<dbReference type="InterPro" id="IPR018202">
    <property type="entry name" value="Ser_caboxypep_ser_AS"/>
</dbReference>
<organism evidence="9 10">
    <name type="scientific">Phytophthora rubi</name>
    <dbReference type="NCBI Taxonomy" id="129364"/>
    <lineage>
        <taxon>Eukaryota</taxon>
        <taxon>Sar</taxon>
        <taxon>Stramenopiles</taxon>
        <taxon>Oomycota</taxon>
        <taxon>Peronosporomycetes</taxon>
        <taxon>Peronosporales</taxon>
        <taxon>Peronosporaceae</taxon>
        <taxon>Phytophthora</taxon>
    </lineage>
</organism>
<evidence type="ECO:0000313" key="9">
    <source>
        <dbReference type="EMBL" id="KAE9047090.1"/>
    </source>
</evidence>
<dbReference type="EC" id="3.4.16.-" evidence="7"/>
<dbReference type="InterPro" id="IPR029058">
    <property type="entry name" value="AB_hydrolase_fold"/>
</dbReference>
<feature type="transmembrane region" description="Helical" evidence="8">
    <location>
        <begin position="28"/>
        <end position="46"/>
    </location>
</feature>
<dbReference type="InterPro" id="IPR001563">
    <property type="entry name" value="Peptidase_S10"/>
</dbReference>
<keyword evidence="8" id="KW-1133">Transmembrane helix</keyword>
<dbReference type="PRINTS" id="PR00724">
    <property type="entry name" value="CRBOXYPTASEC"/>
</dbReference>
<reference evidence="9 10" key="1">
    <citation type="submission" date="2018-09" db="EMBL/GenBank/DDBJ databases">
        <title>Genomic investigation of the strawberry pathogen Phytophthora fragariae indicates pathogenicity is determined by transcriptional variation in three key races.</title>
        <authorList>
            <person name="Adams T.M."/>
            <person name="Armitage A.D."/>
            <person name="Sobczyk M.K."/>
            <person name="Bates H.J."/>
            <person name="Dunwell J.M."/>
            <person name="Nellist C.F."/>
            <person name="Harrison R.J."/>
        </authorList>
    </citation>
    <scope>NUCLEOTIDE SEQUENCE [LARGE SCALE GENOMIC DNA]</scope>
    <source>
        <strain evidence="9 10">SCRP324</strain>
    </source>
</reference>
<keyword evidence="8" id="KW-0812">Transmembrane</keyword>
<dbReference type="SUPFAM" id="SSF53474">
    <property type="entry name" value="alpha/beta-Hydrolases"/>
    <property type="match status" value="1"/>
</dbReference>
<name>A0A6A3P079_9STRA</name>
<evidence type="ECO:0000256" key="5">
    <source>
        <dbReference type="ARBA" id="ARBA00022801"/>
    </source>
</evidence>